<dbReference type="Gene3D" id="3.40.50.1700">
    <property type="entry name" value="Glycoside hydrolase family 3 C-terminal domain"/>
    <property type="match status" value="1"/>
</dbReference>
<keyword evidence="6" id="KW-0136">Cellulose degradation</keyword>
<dbReference type="InterPro" id="IPR050288">
    <property type="entry name" value="Cellulose_deg_GH3"/>
</dbReference>
<dbReference type="PANTHER" id="PTHR42715:SF3">
    <property type="entry name" value="BETA-GLUCOSIDASE B-RELATED"/>
    <property type="match status" value="1"/>
</dbReference>
<evidence type="ECO:0000313" key="14">
    <source>
        <dbReference type="Proteomes" id="UP001610563"/>
    </source>
</evidence>
<proteinExistence type="inferred from homology"/>
<dbReference type="Pfam" id="PF00933">
    <property type="entry name" value="Glyco_hydro_3"/>
    <property type="match status" value="1"/>
</dbReference>
<dbReference type="InterPro" id="IPR037524">
    <property type="entry name" value="PA14/GLEYA"/>
</dbReference>
<dbReference type="SUPFAM" id="SSF52279">
    <property type="entry name" value="Beta-D-glucan exohydrolase, C-terminal domain"/>
    <property type="match status" value="1"/>
</dbReference>
<evidence type="ECO:0000256" key="11">
    <source>
        <dbReference type="RuleBase" id="RU361161"/>
    </source>
</evidence>
<evidence type="ECO:0000256" key="6">
    <source>
        <dbReference type="ARBA" id="ARBA00023001"/>
    </source>
</evidence>
<comment type="catalytic activity">
    <reaction evidence="1 11">
        <text>Hydrolysis of terminal, non-reducing beta-D-glucosyl residues with release of beta-D-glucose.</text>
        <dbReference type="EC" id="3.2.1.21"/>
    </reaction>
</comment>
<evidence type="ECO:0000256" key="7">
    <source>
        <dbReference type="ARBA" id="ARBA00023180"/>
    </source>
</evidence>
<dbReference type="InterPro" id="IPR036881">
    <property type="entry name" value="Glyco_hydro_3_C_sf"/>
</dbReference>
<comment type="pathway">
    <text evidence="2 11">Glycan metabolism; cellulose degradation.</text>
</comment>
<keyword evidence="8 11" id="KW-0119">Carbohydrate metabolism</keyword>
<evidence type="ECO:0000256" key="4">
    <source>
        <dbReference type="ARBA" id="ARBA00012744"/>
    </source>
</evidence>
<dbReference type="EMBL" id="JBFTWV010000016">
    <property type="protein sequence ID" value="KAL2797849.1"/>
    <property type="molecule type" value="Genomic_DNA"/>
</dbReference>
<evidence type="ECO:0000256" key="3">
    <source>
        <dbReference type="ARBA" id="ARBA00005336"/>
    </source>
</evidence>
<gene>
    <name evidence="13" type="ORF">BJX66DRAFT_334517</name>
</gene>
<dbReference type="InterPro" id="IPR026891">
    <property type="entry name" value="Fn3-like"/>
</dbReference>
<evidence type="ECO:0000256" key="5">
    <source>
        <dbReference type="ARBA" id="ARBA00022801"/>
    </source>
</evidence>
<evidence type="ECO:0000256" key="10">
    <source>
        <dbReference type="ARBA" id="ARBA00023326"/>
    </source>
</evidence>
<evidence type="ECO:0000313" key="13">
    <source>
        <dbReference type="EMBL" id="KAL2797849.1"/>
    </source>
</evidence>
<dbReference type="Pfam" id="PF07691">
    <property type="entry name" value="PA14"/>
    <property type="match status" value="1"/>
</dbReference>
<dbReference type="Gene3D" id="3.20.20.300">
    <property type="entry name" value="Glycoside hydrolase, family 3, N-terminal domain"/>
    <property type="match status" value="1"/>
</dbReference>
<dbReference type="Pfam" id="PF01915">
    <property type="entry name" value="Glyco_hydro_3_C"/>
    <property type="match status" value="1"/>
</dbReference>
<dbReference type="InterPro" id="IPR002772">
    <property type="entry name" value="Glyco_hydro_3_C"/>
</dbReference>
<reference evidence="13 14" key="1">
    <citation type="submission" date="2024-07" db="EMBL/GenBank/DDBJ databases">
        <title>Section-level genome sequencing and comparative genomics of Aspergillus sections Usti and Cavernicolus.</title>
        <authorList>
            <consortium name="Lawrence Berkeley National Laboratory"/>
            <person name="Nybo J.L."/>
            <person name="Vesth T.C."/>
            <person name="Theobald S."/>
            <person name="Frisvad J.C."/>
            <person name="Larsen T.O."/>
            <person name="Kjaerboelling I."/>
            <person name="Rothschild-Mancinelli K."/>
            <person name="Lyhne E.K."/>
            <person name="Kogle M.E."/>
            <person name="Barry K."/>
            <person name="Clum A."/>
            <person name="Na H."/>
            <person name="Ledsgaard L."/>
            <person name="Lin J."/>
            <person name="Lipzen A."/>
            <person name="Kuo A."/>
            <person name="Riley R."/>
            <person name="Mondo S."/>
            <person name="Labutti K."/>
            <person name="Haridas S."/>
            <person name="Pangalinan J."/>
            <person name="Salamov A.A."/>
            <person name="Simmons B.A."/>
            <person name="Magnuson J.K."/>
            <person name="Chen J."/>
            <person name="Drula E."/>
            <person name="Henrissat B."/>
            <person name="Wiebenga A."/>
            <person name="Lubbers R.J."/>
            <person name="Gomes A.C."/>
            <person name="Makela M.R."/>
            <person name="Stajich J."/>
            <person name="Grigoriev I.V."/>
            <person name="Mortensen U.H."/>
            <person name="De Vries R.P."/>
            <person name="Baker S.E."/>
            <person name="Andersen M.R."/>
        </authorList>
    </citation>
    <scope>NUCLEOTIDE SEQUENCE [LARGE SCALE GENOMIC DNA]</scope>
    <source>
        <strain evidence="13 14">CBS 209.92</strain>
    </source>
</reference>
<dbReference type="Pfam" id="PF14310">
    <property type="entry name" value="Fn3-like"/>
    <property type="match status" value="1"/>
</dbReference>
<dbReference type="Gene3D" id="2.60.40.10">
    <property type="entry name" value="Immunoglobulins"/>
    <property type="match status" value="1"/>
</dbReference>
<accession>A0ABR4GGW6</accession>
<sequence length="857" mass="93508">MAIDVEHLLSQLTLEEKISMTAGGSTWRSVEISRLGIPNIKVSDGPSGARGEVFGEGVPAAFLPSGVSLGATWDIELLREMGELLAEETRSKSASVLLTPTMCLARNPLGGRNFETYGEDPYHVGKLATALVQGLQSQGIGATPKHFVANDSEVDRFGGNRVVPTRALREAYLRPFQMVVRDADPWCIMSAYNKLNGSHCDASSELLSDILRKEWGWDGLVISDWGATNTVGPSLRAGMDLEMPGPPLERTEDAVKEAIQNGEVSVERIEESARHLLHLLQRAGRFEDASDVAEVCLNKPDHAQKLRHAARSGIVLLKNESQTLPLRPSTAPKKLAIVGPNAKRIVAGGGGSAYIKAPYWTSAFESIKAEFEPQGTKVVHHVGSRVNRYLTTASSDICRDPDTGVGGGMVDWFDGHDTTQDPVASRHIDDLYYISYGDLPPEIDRVTNYSFRVRTVLTAQTSGTHKLSLAGVGPSKLFVDGKEVASESGKRQPDGELFCTYGSHEVFITMEMVAGREYHLVAEGHSHDRQLDPELCGRLKPMEDQFQGVRIGYEEESRNDLPREAAELCNDSDAAIIVVGRDKEWETEGLDMPMWELPGDQTRLIEEVAAVCPRTIVVIQAGTPVNAEPWIHKVQAVLYCWYQGQELGNAVADVICGNFNPSGRLPVTYPRRIEHAPGTSQPWEPGTDSTVLYGEGIHVGHRWYEFIRVDPLFPLGYGLSYSELKLSDATVTNGILGPQSPITLTVQVTNSGGDDLPTRQTVLGFAAPASKTRLSRPVKQLCGFTKSPELKTGETCTVSLEIDAYTLGVYDALINRWVIDAGSEFDILVGTNAGDATVVGRANVLEEISWIHTINTD</sequence>
<dbReference type="EC" id="3.2.1.21" evidence="4 11"/>
<keyword evidence="10 11" id="KW-0624">Polysaccharide degradation</keyword>
<dbReference type="InterPro" id="IPR011658">
    <property type="entry name" value="PA14_dom"/>
</dbReference>
<dbReference type="InterPro" id="IPR013783">
    <property type="entry name" value="Ig-like_fold"/>
</dbReference>
<dbReference type="PROSITE" id="PS51820">
    <property type="entry name" value="PA14"/>
    <property type="match status" value="1"/>
</dbReference>
<keyword evidence="7" id="KW-0325">Glycoprotein</keyword>
<keyword evidence="9 11" id="KW-0326">Glycosidase</keyword>
<dbReference type="InterPro" id="IPR036962">
    <property type="entry name" value="Glyco_hydro_3_N_sf"/>
</dbReference>
<protein>
    <recommendedName>
        <fullName evidence="4 11">beta-glucosidase</fullName>
        <ecNumber evidence="4 11">3.2.1.21</ecNumber>
    </recommendedName>
</protein>
<name>A0ABR4GGW6_9EURO</name>
<evidence type="ECO:0000259" key="12">
    <source>
        <dbReference type="PROSITE" id="PS51820"/>
    </source>
</evidence>
<comment type="similarity">
    <text evidence="3 11">Belongs to the glycosyl hydrolase 3 family.</text>
</comment>
<dbReference type="SUPFAM" id="SSF51445">
    <property type="entry name" value="(Trans)glycosidases"/>
    <property type="match status" value="1"/>
</dbReference>
<dbReference type="InterPro" id="IPR019800">
    <property type="entry name" value="Glyco_hydro_3_AS"/>
</dbReference>
<evidence type="ECO:0000256" key="1">
    <source>
        <dbReference type="ARBA" id="ARBA00000448"/>
    </source>
</evidence>
<dbReference type="PANTHER" id="PTHR42715">
    <property type="entry name" value="BETA-GLUCOSIDASE"/>
    <property type="match status" value="1"/>
</dbReference>
<dbReference type="Proteomes" id="UP001610563">
    <property type="component" value="Unassembled WGS sequence"/>
</dbReference>
<feature type="domain" description="PA14" evidence="12">
    <location>
        <begin position="403"/>
        <end position="553"/>
    </location>
</feature>
<evidence type="ECO:0000256" key="9">
    <source>
        <dbReference type="ARBA" id="ARBA00023295"/>
    </source>
</evidence>
<dbReference type="InterPro" id="IPR017853">
    <property type="entry name" value="GH"/>
</dbReference>
<organism evidence="13 14">
    <name type="scientific">Aspergillus keveii</name>
    <dbReference type="NCBI Taxonomy" id="714993"/>
    <lineage>
        <taxon>Eukaryota</taxon>
        <taxon>Fungi</taxon>
        <taxon>Dikarya</taxon>
        <taxon>Ascomycota</taxon>
        <taxon>Pezizomycotina</taxon>
        <taxon>Eurotiomycetes</taxon>
        <taxon>Eurotiomycetidae</taxon>
        <taxon>Eurotiales</taxon>
        <taxon>Aspergillaceae</taxon>
        <taxon>Aspergillus</taxon>
        <taxon>Aspergillus subgen. Nidulantes</taxon>
    </lineage>
</organism>
<evidence type="ECO:0000256" key="8">
    <source>
        <dbReference type="ARBA" id="ARBA00023277"/>
    </source>
</evidence>
<keyword evidence="14" id="KW-1185">Reference proteome</keyword>
<dbReference type="SMART" id="SM01217">
    <property type="entry name" value="Fn3_like"/>
    <property type="match status" value="1"/>
</dbReference>
<evidence type="ECO:0000256" key="2">
    <source>
        <dbReference type="ARBA" id="ARBA00004987"/>
    </source>
</evidence>
<dbReference type="InterPro" id="IPR001764">
    <property type="entry name" value="Glyco_hydro_3_N"/>
</dbReference>
<dbReference type="PRINTS" id="PR00133">
    <property type="entry name" value="GLHYDRLASE3"/>
</dbReference>
<keyword evidence="5 11" id="KW-0378">Hydrolase</keyword>
<comment type="caution">
    <text evidence="13">The sequence shown here is derived from an EMBL/GenBank/DDBJ whole genome shotgun (WGS) entry which is preliminary data.</text>
</comment>
<dbReference type="Gene3D" id="2.60.120.260">
    <property type="entry name" value="Galactose-binding domain-like"/>
    <property type="match status" value="1"/>
</dbReference>
<dbReference type="PROSITE" id="PS00775">
    <property type="entry name" value="GLYCOSYL_HYDROL_F3"/>
    <property type="match status" value="1"/>
</dbReference>